<dbReference type="OrthoDB" id="418179at2759"/>
<dbReference type="CDD" id="cd12176">
    <property type="entry name" value="PGDH_3"/>
    <property type="match status" value="1"/>
</dbReference>
<dbReference type="Gene3D" id="3.40.50.720">
    <property type="entry name" value="NAD(P)-binding Rossmann-like Domain"/>
    <property type="match status" value="2"/>
</dbReference>
<gene>
    <name evidence="13" type="ORF">CYY_000722</name>
</gene>
<dbReference type="InterPro" id="IPR006139">
    <property type="entry name" value="D-isomer_2_OHA_DH_cat_dom"/>
</dbReference>
<dbReference type="PROSITE" id="PS00065">
    <property type="entry name" value="D_2_HYDROXYACID_DH_1"/>
    <property type="match status" value="1"/>
</dbReference>
<dbReference type="Pfam" id="PF00389">
    <property type="entry name" value="2-Hacid_dh"/>
    <property type="match status" value="1"/>
</dbReference>
<evidence type="ECO:0000256" key="11">
    <source>
        <dbReference type="RuleBase" id="RU003719"/>
    </source>
</evidence>
<dbReference type="InterPro" id="IPR054480">
    <property type="entry name" value="AHAS_small-like_ACT"/>
</dbReference>
<evidence type="ECO:0000256" key="9">
    <source>
        <dbReference type="ARBA" id="ARBA00048126"/>
    </source>
</evidence>
<dbReference type="GO" id="GO:0047545">
    <property type="term" value="F:(S)-2-hydroxyglutarate dehydrogenase activity"/>
    <property type="evidence" value="ECO:0007669"/>
    <property type="project" value="UniProtKB-ARBA"/>
</dbReference>
<comment type="catalytic activity">
    <reaction evidence="9">
        <text>(R)-2-hydroxyglutarate + NAD(+) = 2-oxoglutarate + NADH + H(+)</text>
        <dbReference type="Rhea" id="RHEA:49612"/>
        <dbReference type="ChEBI" id="CHEBI:15378"/>
        <dbReference type="ChEBI" id="CHEBI:15801"/>
        <dbReference type="ChEBI" id="CHEBI:16810"/>
        <dbReference type="ChEBI" id="CHEBI:57540"/>
        <dbReference type="ChEBI" id="CHEBI:57945"/>
        <dbReference type="EC" id="1.1.1.399"/>
    </reaction>
</comment>
<evidence type="ECO:0000256" key="1">
    <source>
        <dbReference type="ARBA" id="ARBA00003800"/>
    </source>
</evidence>
<dbReference type="Proteomes" id="UP000695562">
    <property type="component" value="Unassembled WGS sequence"/>
</dbReference>
<dbReference type="PANTHER" id="PTHR43761">
    <property type="entry name" value="D-ISOMER SPECIFIC 2-HYDROXYACID DEHYDROGENASE FAMILY PROTEIN (AFU_ORTHOLOGUE AFUA_1G13630)"/>
    <property type="match status" value="1"/>
</dbReference>
<dbReference type="GO" id="GO:0051287">
    <property type="term" value="F:NAD binding"/>
    <property type="evidence" value="ECO:0007669"/>
    <property type="project" value="InterPro"/>
</dbReference>
<dbReference type="InterPro" id="IPR006140">
    <property type="entry name" value="D-isomer_DH_NAD-bd"/>
</dbReference>
<dbReference type="EC" id="1.1.1.399" evidence="4"/>
<comment type="caution">
    <text evidence="13">The sequence shown here is derived from an EMBL/GenBank/DDBJ whole genome shotgun (WGS) entry which is preliminary data.</text>
</comment>
<evidence type="ECO:0000256" key="6">
    <source>
        <dbReference type="ARBA" id="ARBA00023002"/>
    </source>
</evidence>
<evidence type="ECO:0000259" key="12">
    <source>
        <dbReference type="PROSITE" id="PS51671"/>
    </source>
</evidence>
<dbReference type="InterPro" id="IPR045865">
    <property type="entry name" value="ACT-like_dom_sf"/>
</dbReference>
<dbReference type="PROSITE" id="PS00671">
    <property type="entry name" value="D_2_HYDROXYACID_DH_3"/>
    <property type="match status" value="1"/>
</dbReference>
<dbReference type="FunFam" id="3.40.50.720:FF:000041">
    <property type="entry name" value="D-3-phosphoglycerate dehydrogenase"/>
    <property type="match status" value="1"/>
</dbReference>
<reference evidence="13" key="1">
    <citation type="submission" date="2020-01" db="EMBL/GenBank/DDBJ databases">
        <title>Development of genomics and gene disruption for Polysphondylium violaceum indicates a role for the polyketide synthase stlB in stalk morphogenesis.</title>
        <authorList>
            <person name="Narita B."/>
            <person name="Kawabe Y."/>
            <person name="Kin K."/>
            <person name="Saito T."/>
            <person name="Gibbs R."/>
            <person name="Kuspa A."/>
            <person name="Muzny D."/>
            <person name="Queller D."/>
            <person name="Richards S."/>
            <person name="Strassman J."/>
            <person name="Sucgang R."/>
            <person name="Worley K."/>
            <person name="Schaap P."/>
        </authorList>
    </citation>
    <scope>NUCLEOTIDE SEQUENCE</scope>
    <source>
        <strain evidence="13">QSvi11</strain>
    </source>
</reference>
<dbReference type="SUPFAM" id="SSF55021">
    <property type="entry name" value="ACT-like"/>
    <property type="match status" value="1"/>
</dbReference>
<comment type="function">
    <text evidence="1">Catalyzes the reversible oxidation of 3-phospho-D-glycerate to 3-phosphonooxypyruvate, the first step of the phosphorylated L-serine biosynthesis pathway. Also catalyzes the reversible oxidation of 2-hydroxyglutarate to 2-oxoglutarate.</text>
</comment>
<dbReference type="UniPathway" id="UPA00135">
    <property type="reaction ID" value="UER00196"/>
</dbReference>
<dbReference type="InterPro" id="IPR050418">
    <property type="entry name" value="D-iso_2-hydroxyacid_DH_PdxB"/>
</dbReference>
<comment type="similarity">
    <text evidence="3 11">Belongs to the D-isomer specific 2-hydroxyacid dehydrogenase family.</text>
</comment>
<evidence type="ECO:0000256" key="2">
    <source>
        <dbReference type="ARBA" id="ARBA00005216"/>
    </source>
</evidence>
<keyword evidence="14" id="KW-1185">Reference proteome</keyword>
<organism evidence="13 14">
    <name type="scientific">Polysphondylium violaceum</name>
    <dbReference type="NCBI Taxonomy" id="133409"/>
    <lineage>
        <taxon>Eukaryota</taxon>
        <taxon>Amoebozoa</taxon>
        <taxon>Evosea</taxon>
        <taxon>Eumycetozoa</taxon>
        <taxon>Dictyostelia</taxon>
        <taxon>Dictyosteliales</taxon>
        <taxon>Dictyosteliaceae</taxon>
        <taxon>Polysphondylium</taxon>
    </lineage>
</organism>
<dbReference type="GO" id="GO:0004617">
    <property type="term" value="F:phosphoglycerate dehydrogenase activity"/>
    <property type="evidence" value="ECO:0007669"/>
    <property type="project" value="UniProtKB-EC"/>
</dbReference>
<dbReference type="InterPro" id="IPR036291">
    <property type="entry name" value="NAD(P)-bd_dom_sf"/>
</dbReference>
<keyword evidence="7" id="KW-0520">NAD</keyword>
<dbReference type="Gene3D" id="3.30.70.260">
    <property type="match status" value="1"/>
</dbReference>
<evidence type="ECO:0000256" key="7">
    <source>
        <dbReference type="ARBA" id="ARBA00023027"/>
    </source>
</evidence>
<evidence type="ECO:0000256" key="8">
    <source>
        <dbReference type="ARBA" id="ARBA00030455"/>
    </source>
</evidence>
<evidence type="ECO:0000256" key="4">
    <source>
        <dbReference type="ARBA" id="ARBA00013001"/>
    </source>
</evidence>
<dbReference type="EMBL" id="AJWJ01000014">
    <property type="protein sequence ID" value="KAF2077998.1"/>
    <property type="molecule type" value="Genomic_DNA"/>
</dbReference>
<dbReference type="InterPro" id="IPR029752">
    <property type="entry name" value="D-isomer_DH_CS1"/>
</dbReference>
<dbReference type="InterPro" id="IPR029753">
    <property type="entry name" value="D-isomer_DH_CS"/>
</dbReference>
<sequence length="408" mass="44656">MEPTSTSFPKNKIKILLLENIHLAAIEQFKSQNFSVESIASSISEELLCEKIKDVHVVGLRSKTKITAKVLDSAERLLAIGCFCIGTDQVDLEAAEKKGVPVFNSPFCNSRSVAELIIAEIIILSRKLGDKSSEMHNKVWKKDSKGCHEIRGKTLGIVGYGHIGSQLSVLAEAMGMNVCYYDINRKLPLGNSKMCPDLNSLLECSNYVTLHVPDTEITRNMITETEINLMKKGSLLLNASRGKVVDLDALVKALKSGHLAGCAIDVYPVEPEANCNDWTHDLQGCPNTILTPHIGGSTEEAQEAIGLEVSELITDYINTGASSGSVNFPEVNIPVNATSHRILNIHYNKPGVLRDINSILSDFNVSSQALNTRKHIGYFVADVDSEASKEIKKKISSLPHSIKTRVLY</sequence>
<evidence type="ECO:0000256" key="3">
    <source>
        <dbReference type="ARBA" id="ARBA00005854"/>
    </source>
</evidence>
<name>A0A8J4V5B5_9MYCE</name>
<keyword evidence="6 11" id="KW-0560">Oxidoreductase</keyword>
<dbReference type="Pfam" id="PF02826">
    <property type="entry name" value="2-Hacid_dh_C"/>
    <property type="match status" value="1"/>
</dbReference>
<feature type="domain" description="ACT" evidence="12">
    <location>
        <begin position="341"/>
        <end position="408"/>
    </location>
</feature>
<evidence type="ECO:0000313" key="14">
    <source>
        <dbReference type="Proteomes" id="UP000695562"/>
    </source>
</evidence>
<proteinExistence type="inferred from homology"/>
<dbReference type="AlphaFoldDB" id="A0A8J4V5B5"/>
<dbReference type="CDD" id="cd04901">
    <property type="entry name" value="ACT_3PGDH"/>
    <property type="match status" value="1"/>
</dbReference>
<dbReference type="NCBIfam" id="NF008759">
    <property type="entry name" value="PRK11790.1"/>
    <property type="match status" value="1"/>
</dbReference>
<comment type="catalytic activity">
    <reaction evidence="10">
        <text>(2R)-3-phosphoglycerate + NAD(+) = 3-phosphooxypyruvate + NADH + H(+)</text>
        <dbReference type="Rhea" id="RHEA:12641"/>
        <dbReference type="ChEBI" id="CHEBI:15378"/>
        <dbReference type="ChEBI" id="CHEBI:18110"/>
        <dbReference type="ChEBI" id="CHEBI:57540"/>
        <dbReference type="ChEBI" id="CHEBI:57945"/>
        <dbReference type="ChEBI" id="CHEBI:58272"/>
        <dbReference type="EC" id="1.1.1.95"/>
    </reaction>
</comment>
<dbReference type="PROSITE" id="PS51671">
    <property type="entry name" value="ACT"/>
    <property type="match status" value="1"/>
</dbReference>
<evidence type="ECO:0000256" key="5">
    <source>
        <dbReference type="ARBA" id="ARBA00013143"/>
    </source>
</evidence>
<evidence type="ECO:0000256" key="10">
    <source>
        <dbReference type="ARBA" id="ARBA00048731"/>
    </source>
</evidence>
<comment type="pathway">
    <text evidence="2">Amino-acid biosynthesis; L-serine biosynthesis; L-serine from 3-phospho-D-glycerate: step 1/3.</text>
</comment>
<accession>A0A8J4V5B5</accession>
<dbReference type="SUPFAM" id="SSF51735">
    <property type="entry name" value="NAD(P)-binding Rossmann-fold domains"/>
    <property type="match status" value="1"/>
</dbReference>
<dbReference type="GO" id="GO:0006564">
    <property type="term" value="P:L-serine biosynthetic process"/>
    <property type="evidence" value="ECO:0007669"/>
    <property type="project" value="UniProtKB-ARBA"/>
</dbReference>
<protein>
    <recommendedName>
        <fullName evidence="8">2-oxoglutarate reductase</fullName>
        <ecNumber evidence="4">1.1.1.399</ecNumber>
        <ecNumber evidence="5">1.1.1.95</ecNumber>
    </recommendedName>
</protein>
<dbReference type="PANTHER" id="PTHR43761:SF1">
    <property type="entry name" value="D-ISOMER SPECIFIC 2-HYDROXYACID DEHYDROGENASE CATALYTIC DOMAIN-CONTAINING PROTEIN-RELATED"/>
    <property type="match status" value="1"/>
</dbReference>
<dbReference type="Pfam" id="PF22629">
    <property type="entry name" value="ACT_AHAS_ss"/>
    <property type="match status" value="1"/>
</dbReference>
<evidence type="ECO:0000313" key="13">
    <source>
        <dbReference type="EMBL" id="KAF2077998.1"/>
    </source>
</evidence>
<dbReference type="InterPro" id="IPR002912">
    <property type="entry name" value="ACT_dom"/>
</dbReference>
<dbReference type="EC" id="1.1.1.95" evidence="5"/>
<dbReference type="SUPFAM" id="SSF52283">
    <property type="entry name" value="Formate/glycerate dehydrogenase catalytic domain-like"/>
    <property type="match status" value="1"/>
</dbReference>